<proteinExistence type="predicted"/>
<keyword evidence="4" id="KW-1185">Reference proteome</keyword>
<feature type="region of interest" description="Disordered" evidence="1">
    <location>
        <begin position="147"/>
        <end position="213"/>
    </location>
</feature>
<accession>A0A0J7KUP2</accession>
<dbReference type="OrthoDB" id="7613962at2759"/>
<feature type="compositionally biased region" description="Basic and acidic residues" evidence="1">
    <location>
        <begin position="150"/>
        <end position="163"/>
    </location>
</feature>
<evidence type="ECO:0000313" key="4">
    <source>
        <dbReference type="Proteomes" id="UP000036403"/>
    </source>
</evidence>
<dbReference type="EMBL" id="LBMM01003085">
    <property type="protein sequence ID" value="KMQ93979.1"/>
    <property type="molecule type" value="Genomic_DNA"/>
</dbReference>
<gene>
    <name evidence="3" type="ORF">RF55_5883</name>
</gene>
<evidence type="ECO:0000313" key="3">
    <source>
        <dbReference type="EMBL" id="KMQ93979.1"/>
    </source>
</evidence>
<dbReference type="PaxDb" id="67767-A0A0J7KUP2"/>
<evidence type="ECO:0000259" key="2">
    <source>
        <dbReference type="SMART" id="SM00596"/>
    </source>
</evidence>
<protein>
    <submittedName>
        <fullName evidence="3">Nucleic-acid-binding protein from transposon x-element</fullName>
    </submittedName>
</protein>
<dbReference type="SMART" id="SM00596">
    <property type="entry name" value="PRE_C2HC"/>
    <property type="match status" value="1"/>
</dbReference>
<evidence type="ECO:0000256" key="1">
    <source>
        <dbReference type="SAM" id="MobiDB-lite"/>
    </source>
</evidence>
<feature type="compositionally biased region" description="Low complexity" evidence="1">
    <location>
        <begin position="167"/>
        <end position="179"/>
    </location>
</feature>
<organism evidence="3 4">
    <name type="scientific">Lasius niger</name>
    <name type="common">Black garden ant</name>
    <dbReference type="NCBI Taxonomy" id="67767"/>
    <lineage>
        <taxon>Eukaryota</taxon>
        <taxon>Metazoa</taxon>
        <taxon>Ecdysozoa</taxon>
        <taxon>Arthropoda</taxon>
        <taxon>Hexapoda</taxon>
        <taxon>Insecta</taxon>
        <taxon>Pterygota</taxon>
        <taxon>Neoptera</taxon>
        <taxon>Endopterygota</taxon>
        <taxon>Hymenoptera</taxon>
        <taxon>Apocrita</taxon>
        <taxon>Aculeata</taxon>
        <taxon>Formicoidea</taxon>
        <taxon>Formicidae</taxon>
        <taxon>Formicinae</taxon>
        <taxon>Lasius</taxon>
        <taxon>Lasius</taxon>
    </lineage>
</organism>
<name>A0A0J7KUP2_LASNI</name>
<reference evidence="3 4" key="1">
    <citation type="submission" date="2015-04" db="EMBL/GenBank/DDBJ databases">
        <title>Lasius niger genome sequencing.</title>
        <authorList>
            <person name="Konorov E.A."/>
            <person name="Nikitin M.A."/>
            <person name="Kirill M.V."/>
            <person name="Chang P."/>
        </authorList>
    </citation>
    <scope>NUCLEOTIDE SEQUENCE [LARGE SCALE GENOMIC DNA]</scope>
    <source>
        <tissue evidence="3">Whole</tissue>
    </source>
</reference>
<sequence>MHPTIDINELKEEIEAHNHKVIKITNMLETKTKKPLPLFFIELQQKDNNKDIYKIKNLLNTIVNIKQPYKKRDIVQCTKCQAHGHSKNYCFRGPRCVKCAEKHLTSACPRKQKFEEVICCNCSANHPASYKGCEVCKQLQQRLFPKLRGKQTEEHNLRPDQNRKNPTRTTTRSSQSNSSYAQILRGNTSTHQQYSEKNDINNNDPLAVATNTSKQQTNLEETIIQLMKKIDTMLNLTTVIAKLK</sequence>
<dbReference type="Pfam" id="PF07530">
    <property type="entry name" value="PRE_C2HC"/>
    <property type="match status" value="1"/>
</dbReference>
<comment type="caution">
    <text evidence="3">The sequence shown here is derived from an EMBL/GenBank/DDBJ whole genome shotgun (WGS) entry which is preliminary data.</text>
</comment>
<dbReference type="Proteomes" id="UP000036403">
    <property type="component" value="Unassembled WGS sequence"/>
</dbReference>
<dbReference type="InterPro" id="IPR006579">
    <property type="entry name" value="Pre_C2HC_dom"/>
</dbReference>
<feature type="domain" description="Pre-C2HC" evidence="2">
    <location>
        <begin position="7"/>
        <end position="75"/>
    </location>
</feature>
<dbReference type="AlphaFoldDB" id="A0A0J7KUP2"/>
<feature type="compositionally biased region" description="Polar residues" evidence="1">
    <location>
        <begin position="200"/>
        <end position="213"/>
    </location>
</feature>